<dbReference type="InterPro" id="IPR019534">
    <property type="entry name" value="DUF2452"/>
</dbReference>
<dbReference type="Proteomes" id="UP000235584">
    <property type="component" value="Chromosome"/>
</dbReference>
<dbReference type="RefSeq" id="WP_102242688.1">
    <property type="nucleotide sequence ID" value="NZ_CP025704.1"/>
</dbReference>
<evidence type="ECO:0000313" key="1">
    <source>
        <dbReference type="EMBL" id="AUN97393.1"/>
    </source>
</evidence>
<accession>A0A2K9NPG8</accession>
<dbReference type="KEGG" id="bsto:C0V70_04560"/>
<evidence type="ECO:0000313" key="2">
    <source>
        <dbReference type="Proteomes" id="UP000235584"/>
    </source>
</evidence>
<name>A0A2K9NPG8_BACTC</name>
<keyword evidence="2" id="KW-1185">Reference proteome</keyword>
<dbReference type="Pfam" id="PF10504">
    <property type="entry name" value="DUF2452"/>
    <property type="match status" value="1"/>
</dbReference>
<dbReference type="AlphaFoldDB" id="A0A2K9NPG8"/>
<gene>
    <name evidence="1" type="ORF">C0V70_04560</name>
</gene>
<dbReference type="EMBL" id="CP025704">
    <property type="protein sequence ID" value="AUN97393.1"/>
    <property type="molecule type" value="Genomic_DNA"/>
</dbReference>
<protein>
    <submittedName>
        <fullName evidence="1">DUF2452 domain-containing protein</fullName>
    </submittedName>
</protein>
<organism evidence="1 2">
    <name type="scientific">Bacteriovorax stolpii</name>
    <name type="common">Bdellovibrio stolpii</name>
    <dbReference type="NCBI Taxonomy" id="960"/>
    <lineage>
        <taxon>Bacteria</taxon>
        <taxon>Pseudomonadati</taxon>
        <taxon>Bdellovibrionota</taxon>
        <taxon>Bacteriovoracia</taxon>
        <taxon>Bacteriovoracales</taxon>
        <taxon>Bacteriovoracaceae</taxon>
        <taxon>Bacteriovorax</taxon>
    </lineage>
</organism>
<reference evidence="1 2" key="1">
    <citation type="submission" date="2018-01" db="EMBL/GenBank/DDBJ databases">
        <title>Complete genome sequence of Bacteriovorax stolpii DSM12778.</title>
        <authorList>
            <person name="Tang B."/>
            <person name="Chang J."/>
        </authorList>
    </citation>
    <scope>NUCLEOTIDE SEQUENCE [LARGE SCALE GENOMIC DNA]</scope>
    <source>
        <strain evidence="1 2">DSM 12778</strain>
    </source>
</reference>
<sequence>MSDDKKPKPVDLDNINLDLMKLKVTDMPSLLEYAHTVGGFAITPTNQGAIKSNARSAMVEQTEEQLNIIYEQMKTLAKQVQDIKKRVYISDLIYNVEIPFTPVIGKTYYLYEENTGKRYLSLVSPDEWGKAMDSQVFLAEIRLNADHTWKVIKSTIELS</sequence>
<proteinExistence type="predicted"/>
<dbReference type="OrthoDB" id="662061at2"/>